<keyword evidence="2" id="KW-0503">Monooxygenase</keyword>
<dbReference type="Proteomes" id="UP000237839">
    <property type="component" value="Unassembled WGS sequence"/>
</dbReference>
<dbReference type="OrthoDB" id="9797060at2"/>
<dbReference type="PANTHER" id="PTHR37811">
    <property type="entry name" value="BLL5343 PROTEIN"/>
    <property type="match status" value="1"/>
</dbReference>
<evidence type="ECO:0000259" key="1">
    <source>
        <dbReference type="PROSITE" id="PS51725"/>
    </source>
</evidence>
<comment type="caution">
    <text evidence="2">The sequence shown here is derived from an EMBL/GenBank/DDBJ whole genome shotgun (WGS) entry which is preliminary data.</text>
</comment>
<dbReference type="AlphaFoldDB" id="A0A2S9GTP4"/>
<sequence>MFAVIFVVHPKDGRKDEYLGLAKHLKPLLEGTDGFIDNERFESKRTEGDVLSLSTWRDEKAVVRWRTQGEHHQVQEKGRFDVFKDYHLRVGEVTADSHPPEGGTVDEKRFDETVIGEAKVCTITEVIPAKGASLGGLGKLLPAHLGLDLSSAGLVDHVVFQGITIPDKYLLLVDWKDAGAAHAWTPKSFAGVSMLRHRHVRVIRMYGMQDRREAPQYYSDAKTQ</sequence>
<dbReference type="RefSeq" id="WP_105533983.1">
    <property type="nucleotide sequence ID" value="NZ_PUGF01000030.1"/>
</dbReference>
<accession>A0A2S9GTP4</accession>
<keyword evidence="3" id="KW-1185">Reference proteome</keyword>
<name>A0A2S9GTP4_9BURK</name>
<dbReference type="InterPro" id="IPR007138">
    <property type="entry name" value="ABM_dom"/>
</dbReference>
<evidence type="ECO:0000313" key="2">
    <source>
        <dbReference type="EMBL" id="PRC91066.1"/>
    </source>
</evidence>
<keyword evidence="2" id="KW-0560">Oxidoreductase</keyword>
<dbReference type="PANTHER" id="PTHR37811:SF2">
    <property type="entry name" value="ABM DOMAIN-CONTAINING PROTEIN"/>
    <property type="match status" value="1"/>
</dbReference>
<dbReference type="SUPFAM" id="SSF54909">
    <property type="entry name" value="Dimeric alpha+beta barrel"/>
    <property type="match status" value="1"/>
</dbReference>
<dbReference type="GO" id="GO:0004497">
    <property type="term" value="F:monooxygenase activity"/>
    <property type="evidence" value="ECO:0007669"/>
    <property type="project" value="UniProtKB-KW"/>
</dbReference>
<dbReference type="EMBL" id="PUGF01000030">
    <property type="protein sequence ID" value="PRC91066.1"/>
    <property type="molecule type" value="Genomic_DNA"/>
</dbReference>
<evidence type="ECO:0000313" key="3">
    <source>
        <dbReference type="Proteomes" id="UP000237839"/>
    </source>
</evidence>
<dbReference type="PROSITE" id="PS51725">
    <property type="entry name" value="ABM"/>
    <property type="match status" value="1"/>
</dbReference>
<dbReference type="InterPro" id="IPR052936">
    <property type="entry name" value="Jasmonate_Hydroxylase-like"/>
</dbReference>
<dbReference type="InterPro" id="IPR011008">
    <property type="entry name" value="Dimeric_a/b-barrel"/>
</dbReference>
<proteinExistence type="predicted"/>
<gene>
    <name evidence="2" type="ORF">S2091_4254</name>
</gene>
<organism evidence="2 3">
    <name type="scientific">Solimicrobium silvestre</name>
    <dbReference type="NCBI Taxonomy" id="2099400"/>
    <lineage>
        <taxon>Bacteria</taxon>
        <taxon>Pseudomonadati</taxon>
        <taxon>Pseudomonadota</taxon>
        <taxon>Betaproteobacteria</taxon>
        <taxon>Burkholderiales</taxon>
        <taxon>Oxalobacteraceae</taxon>
        <taxon>Solimicrobium</taxon>
    </lineage>
</organism>
<protein>
    <submittedName>
        <fullName evidence="2">Antibiotic biosynthesis monooxygenase</fullName>
    </submittedName>
</protein>
<dbReference type="Pfam" id="PF03992">
    <property type="entry name" value="ABM"/>
    <property type="match status" value="1"/>
</dbReference>
<feature type="domain" description="ABM" evidence="1">
    <location>
        <begin position="2"/>
        <end position="93"/>
    </location>
</feature>
<reference evidence="2 3" key="1">
    <citation type="submission" date="2018-02" db="EMBL/GenBank/DDBJ databases">
        <title>Solimicrobium silvestre gen. nov., sp. nov., isolated from alpine forest soil.</title>
        <authorList>
            <person name="Margesin R."/>
            <person name="Albuquerque L."/>
            <person name="Zhang D.-C."/>
            <person name="Froufe H.J.C."/>
            <person name="Severino R."/>
            <person name="Roxo I."/>
            <person name="Egas C."/>
            <person name="Da Costa M.S."/>
        </authorList>
    </citation>
    <scope>NUCLEOTIDE SEQUENCE [LARGE SCALE GENOMIC DNA]</scope>
    <source>
        <strain evidence="2 3">S20-91</strain>
    </source>
</reference>
<dbReference type="Gene3D" id="3.30.70.100">
    <property type="match status" value="1"/>
</dbReference>